<dbReference type="PATRIC" id="fig|1107882.3.peg.6876"/>
<dbReference type="CDD" id="cd06529">
    <property type="entry name" value="S24_LexA-like"/>
    <property type="match status" value="1"/>
</dbReference>
<evidence type="ECO:0000259" key="5">
    <source>
        <dbReference type="Pfam" id="PF00717"/>
    </source>
</evidence>
<dbReference type="InterPro" id="IPR035093">
    <property type="entry name" value="RelE/ParE_toxin_dom_sf"/>
</dbReference>
<evidence type="ECO:0000256" key="3">
    <source>
        <dbReference type="ARBA" id="ARBA00023125"/>
    </source>
</evidence>
<keyword evidence="2" id="KW-0805">Transcription regulation</keyword>
<dbReference type="EMBL" id="AHAM01000336">
    <property type="protein sequence ID" value="EHK52381.1"/>
    <property type="molecule type" value="Genomic_DNA"/>
</dbReference>
<protein>
    <submittedName>
        <fullName evidence="6">Peptidase S24/S26A/S26B, conserved region</fullName>
    </submittedName>
</protein>
<evidence type="ECO:0000256" key="1">
    <source>
        <dbReference type="ARBA" id="ARBA00022649"/>
    </source>
</evidence>
<dbReference type="InterPro" id="IPR007712">
    <property type="entry name" value="RelE/ParE_toxin"/>
</dbReference>
<evidence type="ECO:0000313" key="6">
    <source>
        <dbReference type="EMBL" id="EHK52381.1"/>
    </source>
</evidence>
<dbReference type="PANTHER" id="PTHR40661">
    <property type="match status" value="1"/>
</dbReference>
<reference evidence="6 7" key="1">
    <citation type="journal article" date="2012" name="J. Bacteriol.">
        <title>Draft Genome Sequence of Mesorhizobium alhagi CCNWXJ12-2T, a Novel Salt-Resistant Species Isolated from the Desert of Northwestern China.</title>
        <authorList>
            <person name="Zhou M."/>
            <person name="Chen W."/>
            <person name="Chen H."/>
            <person name="Wei G."/>
        </authorList>
    </citation>
    <scope>NUCLEOTIDE SEQUENCE [LARGE SCALE GENOMIC DNA]</scope>
    <source>
        <strain evidence="6 7">CCNWXJ12-2</strain>
    </source>
</reference>
<dbReference type="SUPFAM" id="SSF51306">
    <property type="entry name" value="LexA/Signal peptidase"/>
    <property type="match status" value="1"/>
</dbReference>
<keyword evidence="7" id="KW-1185">Reference proteome</keyword>
<dbReference type="InterPro" id="IPR036286">
    <property type="entry name" value="LexA/Signal_pep-like_sf"/>
</dbReference>
<dbReference type="Gene3D" id="3.30.2310.20">
    <property type="entry name" value="RelE-like"/>
    <property type="match status" value="1"/>
</dbReference>
<gene>
    <name evidence="6" type="ORF">MAXJ12_35691</name>
</gene>
<dbReference type="Gene3D" id="2.10.109.10">
    <property type="entry name" value="Umud Fragment, subunit A"/>
    <property type="match status" value="1"/>
</dbReference>
<dbReference type="InterPro" id="IPR039418">
    <property type="entry name" value="LexA-like"/>
</dbReference>
<dbReference type="GO" id="GO:0003677">
    <property type="term" value="F:DNA binding"/>
    <property type="evidence" value="ECO:0007669"/>
    <property type="project" value="UniProtKB-KW"/>
</dbReference>
<keyword evidence="4" id="KW-0804">Transcription</keyword>
<keyword evidence="1" id="KW-1277">Toxin-antitoxin system</keyword>
<evidence type="ECO:0000256" key="2">
    <source>
        <dbReference type="ARBA" id="ARBA00023015"/>
    </source>
</evidence>
<evidence type="ECO:0000256" key="4">
    <source>
        <dbReference type="ARBA" id="ARBA00023163"/>
    </source>
</evidence>
<evidence type="ECO:0000313" key="7">
    <source>
        <dbReference type="Proteomes" id="UP000003250"/>
    </source>
</evidence>
<dbReference type="AlphaFoldDB" id="H0I3S3"/>
<dbReference type="InterPro" id="IPR015927">
    <property type="entry name" value="Peptidase_S24_S26A/B/C"/>
</dbReference>
<dbReference type="OrthoDB" id="9792157at2"/>
<accession>H0I3S3</accession>
<dbReference type="Pfam" id="PF05016">
    <property type="entry name" value="ParE_toxin"/>
    <property type="match status" value="1"/>
</dbReference>
<feature type="domain" description="Peptidase S24/S26A/S26B/S26C" evidence="5">
    <location>
        <begin position="223"/>
        <end position="342"/>
    </location>
</feature>
<dbReference type="Proteomes" id="UP000003250">
    <property type="component" value="Unassembled WGS sequence"/>
</dbReference>
<dbReference type="Pfam" id="PF00717">
    <property type="entry name" value="Peptidase_S24"/>
    <property type="match status" value="1"/>
</dbReference>
<keyword evidence="3" id="KW-0238">DNA-binding</keyword>
<name>H0I3S3_9HYPH</name>
<proteinExistence type="predicted"/>
<sequence>MTLRLVIAPAAERDLADILEFISQDNVSAARKTVLRIEWAIGRLLERPFLGPAVVRPKRIGLRKMTVSPYIVSTDWRMTNCRSFGYFIRPAILMRNCRSIELVSTQLGWTTLPTRVKTKRYFFLSGTENAMLSHERVWAAIDALAARYSLSASGLAKRAGLDSTAFNKSKRLSADGRPRWPSTESLAKIIEATNSSLDEFLALIDGKPGPKDKPLPVQASSVPLLGFAQAGAGGFFDDAGFPVGQGFDLIELPSRAGDNSYALKVQGDSMLPLYRDGDVLIVEPGARVAKGDRVVVKTGSGEVMAKVLARQSAKEIELQSINPDHPDRVVAAKDVEWLARIVWASQ</sequence>
<organism evidence="6 7">
    <name type="scientific">Mesorhizobium alhagi CCNWXJ12-2</name>
    <dbReference type="NCBI Taxonomy" id="1107882"/>
    <lineage>
        <taxon>Bacteria</taxon>
        <taxon>Pseudomonadati</taxon>
        <taxon>Pseudomonadota</taxon>
        <taxon>Alphaproteobacteria</taxon>
        <taxon>Hyphomicrobiales</taxon>
        <taxon>Phyllobacteriaceae</taxon>
        <taxon>Allomesorhizobium</taxon>
    </lineage>
</organism>
<dbReference type="PANTHER" id="PTHR40661:SF3">
    <property type="entry name" value="FELS-1 PROPHAGE TRANSCRIPTIONAL REGULATOR"/>
    <property type="match status" value="1"/>
</dbReference>